<organism evidence="2 3">
    <name type="scientific">Rubripirellula obstinata</name>
    <dbReference type="NCBI Taxonomy" id="406547"/>
    <lineage>
        <taxon>Bacteria</taxon>
        <taxon>Pseudomonadati</taxon>
        <taxon>Planctomycetota</taxon>
        <taxon>Planctomycetia</taxon>
        <taxon>Pirellulales</taxon>
        <taxon>Pirellulaceae</taxon>
        <taxon>Rubripirellula</taxon>
    </lineage>
</organism>
<evidence type="ECO:0000313" key="3">
    <source>
        <dbReference type="Proteomes" id="UP000322699"/>
    </source>
</evidence>
<evidence type="ECO:0000313" key="2">
    <source>
        <dbReference type="EMBL" id="KAA1261533.1"/>
    </source>
</evidence>
<dbReference type="EMBL" id="VRLW01000001">
    <property type="protein sequence ID" value="KAA1261533.1"/>
    <property type="molecule type" value="Genomic_DNA"/>
</dbReference>
<comment type="caution">
    <text evidence="2">The sequence shown here is derived from an EMBL/GenBank/DDBJ whole genome shotgun (WGS) entry which is preliminary data.</text>
</comment>
<evidence type="ECO:0000256" key="1">
    <source>
        <dbReference type="SAM" id="MobiDB-lite"/>
    </source>
</evidence>
<dbReference type="AlphaFoldDB" id="A0A5B1CQ77"/>
<feature type="compositionally biased region" description="Basic and acidic residues" evidence="1">
    <location>
        <begin position="25"/>
        <end position="38"/>
    </location>
</feature>
<proteinExistence type="predicted"/>
<feature type="region of interest" description="Disordered" evidence="1">
    <location>
        <begin position="25"/>
        <end position="48"/>
    </location>
</feature>
<sequence>MPMVQVEKNWQALPVEQNFRARQKFHDGSKLSRPERVSEGFAGSPPSAVKSFGPGKHVLVRLAAWASPRAFRPAWTRGAMPTRLNDLETLHGVGVHRFRARLENNPG</sequence>
<protein>
    <submittedName>
        <fullName evidence="2">Uncharacterized protein</fullName>
    </submittedName>
</protein>
<gene>
    <name evidence="2" type="ORF">LF1_40830</name>
</gene>
<dbReference type="Proteomes" id="UP000322699">
    <property type="component" value="Unassembled WGS sequence"/>
</dbReference>
<accession>A0A5B1CQ77</accession>
<reference evidence="2 3" key="1">
    <citation type="submission" date="2019-08" db="EMBL/GenBank/DDBJ databases">
        <title>Deep-cultivation of Planctomycetes and their phenomic and genomic characterization uncovers novel biology.</title>
        <authorList>
            <person name="Wiegand S."/>
            <person name="Jogler M."/>
            <person name="Boedeker C."/>
            <person name="Pinto D."/>
            <person name="Vollmers J."/>
            <person name="Rivas-Marin E."/>
            <person name="Kohn T."/>
            <person name="Peeters S.H."/>
            <person name="Heuer A."/>
            <person name="Rast P."/>
            <person name="Oberbeckmann S."/>
            <person name="Bunk B."/>
            <person name="Jeske O."/>
            <person name="Meyerdierks A."/>
            <person name="Storesund J.E."/>
            <person name="Kallscheuer N."/>
            <person name="Luecker S."/>
            <person name="Lage O.M."/>
            <person name="Pohl T."/>
            <person name="Merkel B.J."/>
            <person name="Hornburger P."/>
            <person name="Mueller R.-W."/>
            <person name="Bruemmer F."/>
            <person name="Labrenz M."/>
            <person name="Spormann A.M."/>
            <person name="Op Den Camp H."/>
            <person name="Overmann J."/>
            <person name="Amann R."/>
            <person name="Jetten M.S.M."/>
            <person name="Mascher T."/>
            <person name="Medema M.H."/>
            <person name="Devos D.P."/>
            <person name="Kaster A.-K."/>
            <person name="Ovreas L."/>
            <person name="Rohde M."/>
            <person name="Galperin M.Y."/>
            <person name="Jogler C."/>
        </authorList>
    </citation>
    <scope>NUCLEOTIDE SEQUENCE [LARGE SCALE GENOMIC DNA]</scope>
    <source>
        <strain evidence="2 3">LF1</strain>
    </source>
</reference>
<name>A0A5B1CQ77_9BACT</name>
<keyword evidence="3" id="KW-1185">Reference proteome</keyword>